<dbReference type="Pfam" id="PF13378">
    <property type="entry name" value="MR_MLE_C"/>
    <property type="match status" value="1"/>
</dbReference>
<keyword evidence="2" id="KW-0479">Metal-binding</keyword>
<evidence type="ECO:0000259" key="4">
    <source>
        <dbReference type="SMART" id="SM00922"/>
    </source>
</evidence>
<dbReference type="GO" id="GO:0016052">
    <property type="term" value="P:carbohydrate catabolic process"/>
    <property type="evidence" value="ECO:0007669"/>
    <property type="project" value="TreeGrafter"/>
</dbReference>
<dbReference type="InterPro" id="IPR029017">
    <property type="entry name" value="Enolase-like_N"/>
</dbReference>
<evidence type="ECO:0000313" key="6">
    <source>
        <dbReference type="Proteomes" id="UP000271678"/>
    </source>
</evidence>
<dbReference type="InterPro" id="IPR013341">
    <property type="entry name" value="Mandelate_racemase_N_dom"/>
</dbReference>
<evidence type="ECO:0000313" key="5">
    <source>
        <dbReference type="EMBL" id="RNI22900.1"/>
    </source>
</evidence>
<dbReference type="PANTHER" id="PTHR13794">
    <property type="entry name" value="ENOLASE SUPERFAMILY, MANDELATE RACEMASE"/>
    <property type="match status" value="1"/>
</dbReference>
<name>A0A3M9MBE4_9MICO</name>
<comment type="cofactor">
    <cofactor evidence="1">
        <name>Mg(2+)</name>
        <dbReference type="ChEBI" id="CHEBI:18420"/>
    </cofactor>
</comment>
<evidence type="ECO:0000256" key="1">
    <source>
        <dbReference type="ARBA" id="ARBA00001946"/>
    </source>
</evidence>
<dbReference type="InterPro" id="IPR036849">
    <property type="entry name" value="Enolase-like_C_sf"/>
</dbReference>
<comment type="caution">
    <text evidence="5">The sequence shown here is derived from an EMBL/GenBank/DDBJ whole genome shotgun (WGS) entry which is preliminary data.</text>
</comment>
<dbReference type="Proteomes" id="UP000271678">
    <property type="component" value="Unassembled WGS sequence"/>
</dbReference>
<organism evidence="5 6">
    <name type="scientific">Flexivirga caeni</name>
    <dbReference type="NCBI Taxonomy" id="2294115"/>
    <lineage>
        <taxon>Bacteria</taxon>
        <taxon>Bacillati</taxon>
        <taxon>Actinomycetota</taxon>
        <taxon>Actinomycetes</taxon>
        <taxon>Micrococcales</taxon>
        <taxon>Dermacoccaceae</taxon>
        <taxon>Flexivirga</taxon>
    </lineage>
</organism>
<dbReference type="InterPro" id="IPR046945">
    <property type="entry name" value="RHMD-like"/>
</dbReference>
<sequence length="402" mass="43135">MGIGKPRSGMRSRMTPAIVDQVDVHALVFPTPEPESDGTLTWDHTGVVVVEVHAGDHTGLGWTYTSPAAAELVRSVLAPQVVGQNPASPSRLWERMRRACRDLGTRGIVMAAISAVDIALWDVRGKSLGLPITELWGTHRESVPVYGSGGFTSMSLDQLDAQVDEWLAVGCPAVKIKIGENAGHDVARDRVRVARVVTRVRGAAQVMVDADGAYSRGQALRVGQDLDILGVTWFEEPVSGEDMRGLAQLRGVLGLDVAAGEHIAEVSDARSMCDAVDCVQLDVTRCGGFTGWRRCAAYARAAHVPVSANCAPALHLPLGMADDHLRHVEWFSDHVAVEAQLLEGAPVVRDGRLTASRPAAPGHGYRLKDVSRFAVDGASTGQGTVRSLDEQRLRRLSDCGER</sequence>
<keyword evidence="3" id="KW-0460">Magnesium</keyword>
<dbReference type="Pfam" id="PF02746">
    <property type="entry name" value="MR_MLE_N"/>
    <property type="match status" value="1"/>
</dbReference>
<dbReference type="SUPFAM" id="SSF51604">
    <property type="entry name" value="Enolase C-terminal domain-like"/>
    <property type="match status" value="1"/>
</dbReference>
<gene>
    <name evidence="5" type="ORF">EFY87_08820</name>
</gene>
<feature type="domain" description="Mandelate racemase/muconate lactonizing enzyme C-terminal" evidence="4">
    <location>
        <begin position="156"/>
        <end position="256"/>
    </location>
</feature>
<dbReference type="InterPro" id="IPR013342">
    <property type="entry name" value="Mandelate_racemase_C"/>
</dbReference>
<evidence type="ECO:0000256" key="2">
    <source>
        <dbReference type="ARBA" id="ARBA00022723"/>
    </source>
</evidence>
<protein>
    <submittedName>
        <fullName evidence="5">Mandelate racemase</fullName>
    </submittedName>
</protein>
<dbReference type="PANTHER" id="PTHR13794:SF58">
    <property type="entry name" value="MITOCHONDRIAL ENOLASE SUPERFAMILY MEMBER 1"/>
    <property type="match status" value="1"/>
</dbReference>
<dbReference type="AlphaFoldDB" id="A0A3M9MBE4"/>
<dbReference type="SFLD" id="SFLDS00001">
    <property type="entry name" value="Enolase"/>
    <property type="match status" value="1"/>
</dbReference>
<dbReference type="InterPro" id="IPR029065">
    <property type="entry name" value="Enolase_C-like"/>
</dbReference>
<dbReference type="GO" id="GO:0016836">
    <property type="term" value="F:hydro-lyase activity"/>
    <property type="evidence" value="ECO:0007669"/>
    <property type="project" value="TreeGrafter"/>
</dbReference>
<keyword evidence="6" id="KW-1185">Reference proteome</keyword>
<accession>A0A3M9MBE4</accession>
<dbReference type="SUPFAM" id="SSF54826">
    <property type="entry name" value="Enolase N-terminal domain-like"/>
    <property type="match status" value="1"/>
</dbReference>
<dbReference type="SMART" id="SM00922">
    <property type="entry name" value="MR_MLE"/>
    <property type="match status" value="1"/>
</dbReference>
<dbReference type="Gene3D" id="3.20.20.120">
    <property type="entry name" value="Enolase-like C-terminal domain"/>
    <property type="match status" value="1"/>
</dbReference>
<reference evidence="5 6" key="1">
    <citation type="submission" date="2018-11" db="EMBL/GenBank/DDBJ databases">
        <title>Draft genome of Simplicispira Flexivirga sp. BO-16.</title>
        <authorList>
            <person name="Im W.T."/>
        </authorList>
    </citation>
    <scope>NUCLEOTIDE SEQUENCE [LARGE SCALE GENOMIC DNA]</scope>
    <source>
        <strain evidence="5 6">BO-16</strain>
    </source>
</reference>
<evidence type="ECO:0000256" key="3">
    <source>
        <dbReference type="ARBA" id="ARBA00022842"/>
    </source>
</evidence>
<proteinExistence type="predicted"/>
<dbReference type="GO" id="GO:0000287">
    <property type="term" value="F:magnesium ion binding"/>
    <property type="evidence" value="ECO:0007669"/>
    <property type="project" value="TreeGrafter"/>
</dbReference>
<dbReference type="Gene3D" id="3.30.390.10">
    <property type="entry name" value="Enolase-like, N-terminal domain"/>
    <property type="match status" value="1"/>
</dbReference>
<dbReference type="EMBL" id="RJJQ01000007">
    <property type="protein sequence ID" value="RNI22900.1"/>
    <property type="molecule type" value="Genomic_DNA"/>
</dbReference>